<dbReference type="SUPFAM" id="SSF51735">
    <property type="entry name" value="NAD(P)-binding Rossmann-fold domains"/>
    <property type="match status" value="1"/>
</dbReference>
<dbReference type="Proteomes" id="UP001589833">
    <property type="component" value="Unassembled WGS sequence"/>
</dbReference>
<reference evidence="2 3" key="1">
    <citation type="submission" date="2024-09" db="EMBL/GenBank/DDBJ databases">
        <authorList>
            <person name="Sun Q."/>
            <person name="Mori K."/>
        </authorList>
    </citation>
    <scope>NUCLEOTIDE SEQUENCE [LARGE SCALE GENOMIC DNA]</scope>
    <source>
        <strain evidence="2 3">NCAIM B.02301</strain>
    </source>
</reference>
<dbReference type="InterPro" id="IPR020904">
    <property type="entry name" value="Sc_DH/Rdtase_CS"/>
</dbReference>
<dbReference type="PANTHER" id="PTHR42760">
    <property type="entry name" value="SHORT-CHAIN DEHYDROGENASES/REDUCTASES FAMILY MEMBER"/>
    <property type="match status" value="1"/>
</dbReference>
<accession>A0ABV6NB76</accession>
<dbReference type="EC" id="1.1.1.-" evidence="2"/>
<dbReference type="RefSeq" id="WP_273841276.1">
    <property type="nucleotide sequence ID" value="NZ_JAQQWT010000003.1"/>
</dbReference>
<evidence type="ECO:0000256" key="1">
    <source>
        <dbReference type="ARBA" id="ARBA00006484"/>
    </source>
</evidence>
<keyword evidence="2" id="KW-0560">Oxidoreductase</keyword>
<evidence type="ECO:0000313" key="3">
    <source>
        <dbReference type="Proteomes" id="UP001589833"/>
    </source>
</evidence>
<comment type="caution">
    <text evidence="2">The sequence shown here is derived from an EMBL/GenBank/DDBJ whole genome shotgun (WGS) entry which is preliminary data.</text>
</comment>
<dbReference type="InterPro" id="IPR002347">
    <property type="entry name" value="SDR_fam"/>
</dbReference>
<keyword evidence="3" id="KW-1185">Reference proteome</keyword>
<dbReference type="NCBIfam" id="NF005559">
    <property type="entry name" value="PRK07231.1"/>
    <property type="match status" value="1"/>
</dbReference>
<dbReference type="Gene3D" id="3.40.50.720">
    <property type="entry name" value="NAD(P)-binding Rossmann-like Domain"/>
    <property type="match status" value="1"/>
</dbReference>
<protein>
    <submittedName>
        <fullName evidence="2">SDR family NAD(P)-dependent oxidoreductase</fullName>
        <ecNumber evidence="2">1.1.1.-</ecNumber>
    </submittedName>
</protein>
<comment type="similarity">
    <text evidence="1">Belongs to the short-chain dehydrogenases/reductases (SDR) family.</text>
</comment>
<dbReference type="PRINTS" id="PR00080">
    <property type="entry name" value="SDRFAMILY"/>
</dbReference>
<name>A0ABV6NB76_9BACI</name>
<dbReference type="Pfam" id="PF13561">
    <property type="entry name" value="adh_short_C2"/>
    <property type="match status" value="1"/>
</dbReference>
<dbReference type="PRINTS" id="PR00081">
    <property type="entry name" value="GDHRDH"/>
</dbReference>
<sequence length="254" mass="27033">MKRFQNQVAVITGAGSGIGKATAIQLADEGATVVLVGRTKEKLEAVAEIVSERSDNQHAYVYVADVTAEEEVELLAAYLKDNFEVVHVLINNAGTSSSGSILQLEEWDWEYVQKTNVTSVFLMAKHVGPLLADAKAENKAIVNIASLSGHKAGAKIPHYSTAKAAVIHLTKALAGELASNGVRVNSVSPGFIETPMTKESLENASFNQAIELHTLLKRIGRAEEVAKAVAFLASSDSSYVTGTDLLIDGGWLTV</sequence>
<organism evidence="2 3">
    <name type="scientific">Halalkalibacter alkalisediminis</name>
    <dbReference type="NCBI Taxonomy" id="935616"/>
    <lineage>
        <taxon>Bacteria</taxon>
        <taxon>Bacillati</taxon>
        <taxon>Bacillota</taxon>
        <taxon>Bacilli</taxon>
        <taxon>Bacillales</taxon>
        <taxon>Bacillaceae</taxon>
        <taxon>Halalkalibacter</taxon>
    </lineage>
</organism>
<dbReference type="EMBL" id="JBHLTR010000004">
    <property type="protein sequence ID" value="MFC0558025.1"/>
    <property type="molecule type" value="Genomic_DNA"/>
</dbReference>
<dbReference type="GO" id="GO:0016491">
    <property type="term" value="F:oxidoreductase activity"/>
    <property type="evidence" value="ECO:0007669"/>
    <property type="project" value="UniProtKB-KW"/>
</dbReference>
<proteinExistence type="inferred from homology"/>
<dbReference type="InterPro" id="IPR036291">
    <property type="entry name" value="NAD(P)-bd_dom_sf"/>
</dbReference>
<gene>
    <name evidence="2" type="ORF">ACFFH4_03025</name>
</gene>
<dbReference type="CDD" id="cd05233">
    <property type="entry name" value="SDR_c"/>
    <property type="match status" value="1"/>
</dbReference>
<evidence type="ECO:0000313" key="2">
    <source>
        <dbReference type="EMBL" id="MFC0558025.1"/>
    </source>
</evidence>
<dbReference type="PROSITE" id="PS00061">
    <property type="entry name" value="ADH_SHORT"/>
    <property type="match status" value="1"/>
</dbReference>